<evidence type="ECO:0000313" key="2">
    <source>
        <dbReference type="EMBL" id="CAG9540108.1"/>
    </source>
</evidence>
<sequence length="229" mass="25815">MGTCYLMTSSKFLKQEDQMLASKKPLLNEDEIRKMKEEETRKVASGSARIPFSPADDELDRSFEHILNNSAVPRTIPAVIRTKKAENRMAACSPSPILSGEPLNSIEQRAMEHQKRQEWRQARFKSLEADSKAAEEVMQQVEQINSRLANITEEHSNSSLPVNEKILQNETSFERNEYIDPVTGATTVSLVEKSITQREINTSTIISDLSTEIANNSKQSAEINFVSQN</sequence>
<comment type="caution">
    <text evidence="2">The sequence shown here is derived from an EMBL/GenBank/DDBJ whole genome shotgun (WGS) entry which is preliminary data.</text>
</comment>
<name>A0A8J2MCH6_9BILA</name>
<dbReference type="AlphaFoldDB" id="A0A8J2MCH6"/>
<reference evidence="2" key="1">
    <citation type="submission" date="2021-09" db="EMBL/GenBank/DDBJ databases">
        <authorList>
            <consortium name="Pathogen Informatics"/>
        </authorList>
    </citation>
    <scope>NUCLEOTIDE SEQUENCE</scope>
</reference>
<keyword evidence="1" id="KW-0175">Coiled coil</keyword>
<dbReference type="Proteomes" id="UP000746747">
    <property type="component" value="Unassembled WGS sequence"/>
</dbReference>
<proteinExistence type="predicted"/>
<keyword evidence="3" id="KW-1185">Reference proteome</keyword>
<dbReference type="EMBL" id="CAKAEH010001892">
    <property type="protein sequence ID" value="CAG9540108.1"/>
    <property type="molecule type" value="Genomic_DNA"/>
</dbReference>
<organism evidence="2 3">
    <name type="scientific">Cercopithifilaria johnstoni</name>
    <dbReference type="NCBI Taxonomy" id="2874296"/>
    <lineage>
        <taxon>Eukaryota</taxon>
        <taxon>Metazoa</taxon>
        <taxon>Ecdysozoa</taxon>
        <taxon>Nematoda</taxon>
        <taxon>Chromadorea</taxon>
        <taxon>Rhabditida</taxon>
        <taxon>Spirurina</taxon>
        <taxon>Spiruromorpha</taxon>
        <taxon>Filarioidea</taxon>
        <taxon>Onchocercidae</taxon>
        <taxon>Cercopithifilaria</taxon>
    </lineage>
</organism>
<accession>A0A8J2MCH6</accession>
<evidence type="ECO:0000313" key="3">
    <source>
        <dbReference type="Proteomes" id="UP000746747"/>
    </source>
</evidence>
<protein>
    <submittedName>
        <fullName evidence="2">Uncharacterized protein</fullName>
    </submittedName>
</protein>
<feature type="coiled-coil region" evidence="1">
    <location>
        <begin position="124"/>
        <end position="154"/>
    </location>
</feature>
<gene>
    <name evidence="2" type="ORF">CJOHNSTONI_LOCUS9652</name>
</gene>
<evidence type="ECO:0000256" key="1">
    <source>
        <dbReference type="SAM" id="Coils"/>
    </source>
</evidence>
<dbReference type="OrthoDB" id="5817566at2759"/>